<protein>
    <submittedName>
        <fullName evidence="1">Putative phosphatase/phosphohexomutase</fullName>
    </submittedName>
</protein>
<dbReference type="InterPro" id="IPR023214">
    <property type="entry name" value="HAD_sf"/>
</dbReference>
<dbReference type="AlphaFoldDB" id="S0FF58"/>
<dbReference type="InterPro" id="IPR036412">
    <property type="entry name" value="HAD-like_sf"/>
</dbReference>
<dbReference type="CDD" id="cd07505">
    <property type="entry name" value="HAD_BPGM-like"/>
    <property type="match status" value="1"/>
</dbReference>
<dbReference type="Gene3D" id="3.40.50.1000">
    <property type="entry name" value="HAD superfamily/HAD-like"/>
    <property type="match status" value="1"/>
</dbReference>
<dbReference type="InterPro" id="IPR023198">
    <property type="entry name" value="PGP-like_dom2"/>
</dbReference>
<proteinExistence type="predicted"/>
<accession>S0FF58</accession>
<gene>
    <name evidence="1" type="ORF">CTER_5359</name>
</gene>
<evidence type="ECO:0000313" key="1">
    <source>
        <dbReference type="EMBL" id="EMS69037.1"/>
    </source>
</evidence>
<dbReference type="eggNOG" id="COG0637">
    <property type="taxonomic scope" value="Bacteria"/>
</dbReference>
<dbReference type="Proteomes" id="UP000014155">
    <property type="component" value="Unassembled WGS sequence"/>
</dbReference>
<dbReference type="Pfam" id="PF13419">
    <property type="entry name" value="HAD_2"/>
    <property type="match status" value="1"/>
</dbReference>
<dbReference type="STRING" id="1195236.CTER_5359"/>
<dbReference type="Gene3D" id="1.10.150.240">
    <property type="entry name" value="Putative phosphatase, domain 2"/>
    <property type="match status" value="1"/>
</dbReference>
<dbReference type="SUPFAM" id="SSF56784">
    <property type="entry name" value="HAD-like"/>
    <property type="match status" value="1"/>
</dbReference>
<comment type="caution">
    <text evidence="1">The sequence shown here is derived from an EMBL/GenBank/DDBJ whole genome shotgun (WGS) entry which is preliminary data.</text>
</comment>
<dbReference type="SFLD" id="SFLDG01129">
    <property type="entry name" value="C1.5:_HAD__Beta-PGM__Phosphata"/>
    <property type="match status" value="1"/>
</dbReference>
<dbReference type="InterPro" id="IPR041492">
    <property type="entry name" value="HAD_2"/>
</dbReference>
<keyword evidence="2" id="KW-1185">Reference proteome</keyword>
<sequence>MIMNKIPGIGMIDEKYKRDFIELESGGSGLWKAGREGVRMILTPSDKKIEFIVYEDKTLVYVKSSMGYPAIYQLKDVSFEGPAKAVLMDLDGTSVHSESFWMWIIEQTTSKLLGDPKFSLEQEDEPFVSGHSVSEHLQYCSDKYCPGKSVEEARKIYYDITHFEMKEIMAGRGRKNAFTPSPGLKEFLYELKGNGIKIGLVTSGLYEKAMPEIISAFDTLKMGDPLDFYDAIITAGQALRKGQTGTIGELAPKPHPWLYSETARVGLGLDPKISNRVIGIEDSSAGIVSIRLAGFSAIGIGGGNIAKSGVRPLLLKEFKNLTDALPLILNK</sequence>
<name>S0FF58_RUMCE</name>
<dbReference type="EMBL" id="AORV01000078">
    <property type="protein sequence ID" value="EMS69037.1"/>
    <property type="molecule type" value="Genomic_DNA"/>
</dbReference>
<dbReference type="PATRIC" id="fig|1195236.3.peg.5491"/>
<reference evidence="1 2" key="1">
    <citation type="journal article" date="2013" name="Genome Announc.">
        <title>Draft Genome Sequence of the Cellulolytic, Mesophilic, Anaerobic Bacterium Clostridium termitidis Strain CT1112 (DSM 5398).</title>
        <authorList>
            <person name="Lal S."/>
            <person name="Ramachandran U."/>
            <person name="Zhang X."/>
            <person name="Munir R."/>
            <person name="Sparling R."/>
            <person name="Levin D.B."/>
        </authorList>
    </citation>
    <scope>NUCLEOTIDE SEQUENCE [LARGE SCALE GENOMIC DNA]</scope>
    <source>
        <strain evidence="1 2">CT1112</strain>
    </source>
</reference>
<dbReference type="SFLD" id="SFLDS00003">
    <property type="entry name" value="Haloacid_Dehalogenase"/>
    <property type="match status" value="1"/>
</dbReference>
<evidence type="ECO:0000313" key="2">
    <source>
        <dbReference type="Proteomes" id="UP000014155"/>
    </source>
</evidence>
<organism evidence="1 2">
    <name type="scientific">Ruminiclostridium cellobioparum subsp. termitidis CT1112</name>
    <dbReference type="NCBI Taxonomy" id="1195236"/>
    <lineage>
        <taxon>Bacteria</taxon>
        <taxon>Bacillati</taxon>
        <taxon>Bacillota</taxon>
        <taxon>Clostridia</taxon>
        <taxon>Eubacteriales</taxon>
        <taxon>Oscillospiraceae</taxon>
        <taxon>Ruminiclostridium</taxon>
    </lineage>
</organism>